<reference evidence="3" key="1">
    <citation type="journal article" date="2019" name="Int. J. Syst. Evol. Microbiol.">
        <title>The Global Catalogue of Microorganisms (GCM) 10K type strain sequencing project: providing services to taxonomists for standard genome sequencing and annotation.</title>
        <authorList>
            <consortium name="The Broad Institute Genomics Platform"/>
            <consortium name="The Broad Institute Genome Sequencing Center for Infectious Disease"/>
            <person name="Wu L."/>
            <person name="Ma J."/>
        </authorList>
    </citation>
    <scope>NUCLEOTIDE SEQUENCE [LARGE SCALE GENOMIC DNA]</scope>
    <source>
        <strain evidence="3">KCTC 32514</strain>
    </source>
</reference>
<feature type="transmembrane region" description="Helical" evidence="1">
    <location>
        <begin position="116"/>
        <end position="135"/>
    </location>
</feature>
<keyword evidence="3" id="KW-1185">Reference proteome</keyword>
<proteinExistence type="predicted"/>
<evidence type="ECO:0008006" key="4">
    <source>
        <dbReference type="Google" id="ProtNLM"/>
    </source>
</evidence>
<keyword evidence="1" id="KW-0812">Transmembrane</keyword>
<dbReference type="Proteomes" id="UP001597548">
    <property type="component" value="Unassembled WGS sequence"/>
</dbReference>
<name>A0ABW5ZSR9_9FLAO</name>
<evidence type="ECO:0000313" key="2">
    <source>
        <dbReference type="EMBL" id="MFD2916039.1"/>
    </source>
</evidence>
<feature type="transmembrane region" description="Helical" evidence="1">
    <location>
        <begin position="186"/>
        <end position="203"/>
    </location>
</feature>
<feature type="transmembrane region" description="Helical" evidence="1">
    <location>
        <begin position="147"/>
        <end position="166"/>
    </location>
</feature>
<comment type="caution">
    <text evidence="2">The sequence shown here is derived from an EMBL/GenBank/DDBJ whole genome shotgun (WGS) entry which is preliminary data.</text>
</comment>
<feature type="transmembrane region" description="Helical" evidence="1">
    <location>
        <begin position="351"/>
        <end position="373"/>
    </location>
</feature>
<feature type="transmembrane region" description="Helical" evidence="1">
    <location>
        <begin position="215"/>
        <end position="235"/>
    </location>
</feature>
<keyword evidence="1" id="KW-1133">Transmembrane helix</keyword>
<dbReference type="RefSeq" id="WP_194508053.1">
    <property type="nucleotide sequence ID" value="NZ_JADILU010000004.1"/>
</dbReference>
<accession>A0ABW5ZSR9</accession>
<evidence type="ECO:0000313" key="3">
    <source>
        <dbReference type="Proteomes" id="UP001597548"/>
    </source>
</evidence>
<protein>
    <recommendedName>
        <fullName evidence="4">Peptide zinc metalloprotease protein</fullName>
    </recommendedName>
</protein>
<sequence>MDLVIKEHIEKLELSDIDDNFIVIYDDNYYSVSELFYKILQEIKSNIHNKNQFIRDHGINLNDYDEILQLISDKIDKIITKEKTSKSYINLAIKILPEKSVVLLSEYLRVFFDKSFFKFFFPFVLALSVFLYFFTNNKYQEHTIFEVTLFDTVIVYLAILTIMIFHELGHSSASSHYKIRPKEIGFGFYIFFPVLYSNVTRIWKLNKNKRVIVNLGGVYFQGIINCFFLVYVLLFNEYNHFTYLVLLVIKTNLFVMAYSLFPFVRNDGYWVISDYFNIPNLNKKSYSYFIELIKRKEKLNYSMLIYSIGQYLFVFYLIHKYLPSIPKSINEFYSSLQEKGFIDLIINDFGIVFKLLISLIIASVMLATLFKFIKPIFRNEKPID</sequence>
<keyword evidence="1" id="KW-0472">Membrane</keyword>
<gene>
    <name evidence="2" type="ORF">ACFS29_10335</name>
</gene>
<organism evidence="2 3">
    <name type="scientific">Psychroserpens luteus</name>
    <dbReference type="NCBI Taxonomy" id="1434066"/>
    <lineage>
        <taxon>Bacteria</taxon>
        <taxon>Pseudomonadati</taxon>
        <taxon>Bacteroidota</taxon>
        <taxon>Flavobacteriia</taxon>
        <taxon>Flavobacteriales</taxon>
        <taxon>Flavobacteriaceae</taxon>
        <taxon>Psychroserpens</taxon>
    </lineage>
</organism>
<feature type="transmembrane region" description="Helical" evidence="1">
    <location>
        <begin position="299"/>
        <end position="318"/>
    </location>
</feature>
<feature type="transmembrane region" description="Helical" evidence="1">
    <location>
        <begin position="241"/>
        <end position="261"/>
    </location>
</feature>
<evidence type="ECO:0000256" key="1">
    <source>
        <dbReference type="SAM" id="Phobius"/>
    </source>
</evidence>
<dbReference type="EMBL" id="JBHUOS010000009">
    <property type="protein sequence ID" value="MFD2916039.1"/>
    <property type="molecule type" value="Genomic_DNA"/>
</dbReference>